<gene>
    <name evidence="7" type="ORF">GETHPA_05690</name>
</gene>
<reference evidence="7 8" key="1">
    <citation type="journal article" date="2023" name="Antonie Van Leeuwenhoek">
        <title>Mesoterricola silvestris gen. nov., sp. nov., Mesoterricola sediminis sp. nov., Geothrix oryzae sp. nov., Geothrix edaphica sp. nov., Geothrix rubra sp. nov., and Geothrix limicola sp. nov., six novel members of Acidobacteriota isolated from soils.</title>
        <authorList>
            <person name="Itoh H."/>
            <person name="Sugisawa Y."/>
            <person name="Mise K."/>
            <person name="Xu Z."/>
            <person name="Kuniyasu M."/>
            <person name="Ushijima N."/>
            <person name="Kawano K."/>
            <person name="Kobayashi E."/>
            <person name="Shiratori Y."/>
            <person name="Masuda Y."/>
            <person name="Senoo K."/>
        </authorList>
    </citation>
    <scope>NUCLEOTIDE SEQUENCE [LARGE SCALE GENOMIC DNA]</scope>
    <source>
        <strain evidence="7 8">Red803</strain>
    </source>
</reference>
<evidence type="ECO:0000256" key="5">
    <source>
        <dbReference type="SAM" id="Phobius"/>
    </source>
</evidence>
<feature type="domain" description="Methylamine utilisation protein MauE" evidence="6">
    <location>
        <begin position="10"/>
        <end position="105"/>
    </location>
</feature>
<evidence type="ECO:0000256" key="1">
    <source>
        <dbReference type="ARBA" id="ARBA00004141"/>
    </source>
</evidence>
<keyword evidence="8" id="KW-1185">Reference proteome</keyword>
<comment type="subcellular location">
    <subcellularLocation>
        <location evidence="1">Membrane</location>
        <topology evidence="1">Multi-pass membrane protein</topology>
    </subcellularLocation>
</comment>
<evidence type="ECO:0000256" key="2">
    <source>
        <dbReference type="ARBA" id="ARBA00022692"/>
    </source>
</evidence>
<evidence type="ECO:0000256" key="4">
    <source>
        <dbReference type="ARBA" id="ARBA00023136"/>
    </source>
</evidence>
<evidence type="ECO:0000256" key="3">
    <source>
        <dbReference type="ARBA" id="ARBA00022989"/>
    </source>
</evidence>
<comment type="caution">
    <text evidence="7">The sequence shown here is derived from an EMBL/GenBank/DDBJ whole genome shotgun (WGS) entry which is preliminary data.</text>
</comment>
<dbReference type="InterPro" id="IPR009908">
    <property type="entry name" value="Methylamine_util_MauE"/>
</dbReference>
<organism evidence="7 8">
    <name type="scientific">Geothrix rubra</name>
    <dbReference type="NCBI Taxonomy" id="2927977"/>
    <lineage>
        <taxon>Bacteria</taxon>
        <taxon>Pseudomonadati</taxon>
        <taxon>Acidobacteriota</taxon>
        <taxon>Holophagae</taxon>
        <taxon>Holophagales</taxon>
        <taxon>Holophagaceae</taxon>
        <taxon>Geothrix</taxon>
    </lineage>
</organism>
<keyword evidence="2 5" id="KW-0812">Transmembrane</keyword>
<dbReference type="RefSeq" id="WP_285722780.1">
    <property type="nucleotide sequence ID" value="NZ_BSDD01000001.1"/>
</dbReference>
<sequence>MAGSALDLWSARWARVALGTAFLSAVASRFGLWQGHPGLGRFGGFIEYTAEVNAFLPRAFAPFLAWAATAAETTLGLALVTGFRIREAALGSALLLILFGTAMALSQGVKSPLDYSVFSAAGAALLLWRHQVRTARAVQAPERD</sequence>
<dbReference type="Pfam" id="PF07291">
    <property type="entry name" value="MauE"/>
    <property type="match status" value="1"/>
</dbReference>
<name>A0ABQ5Q3M7_9BACT</name>
<feature type="transmembrane region" description="Helical" evidence="5">
    <location>
        <begin position="12"/>
        <end position="32"/>
    </location>
</feature>
<evidence type="ECO:0000259" key="6">
    <source>
        <dbReference type="Pfam" id="PF07291"/>
    </source>
</evidence>
<evidence type="ECO:0000313" key="8">
    <source>
        <dbReference type="Proteomes" id="UP001165089"/>
    </source>
</evidence>
<protein>
    <recommendedName>
        <fullName evidence="6">Methylamine utilisation protein MauE domain-containing protein</fullName>
    </recommendedName>
</protein>
<accession>A0ABQ5Q3M7</accession>
<evidence type="ECO:0000313" key="7">
    <source>
        <dbReference type="EMBL" id="GLH69036.1"/>
    </source>
</evidence>
<proteinExistence type="predicted"/>
<keyword evidence="4 5" id="KW-0472">Membrane</keyword>
<feature type="transmembrane region" description="Helical" evidence="5">
    <location>
        <begin position="63"/>
        <end position="81"/>
    </location>
</feature>
<dbReference type="Proteomes" id="UP001165089">
    <property type="component" value="Unassembled WGS sequence"/>
</dbReference>
<dbReference type="EMBL" id="BSDD01000001">
    <property type="protein sequence ID" value="GLH69036.1"/>
    <property type="molecule type" value="Genomic_DNA"/>
</dbReference>
<keyword evidence="3 5" id="KW-1133">Transmembrane helix</keyword>
<feature type="transmembrane region" description="Helical" evidence="5">
    <location>
        <begin position="88"/>
        <end position="106"/>
    </location>
</feature>